<dbReference type="EC" id="4.98.1.1" evidence="7 8"/>
<dbReference type="GO" id="GO:0046872">
    <property type="term" value="F:metal ion binding"/>
    <property type="evidence" value="ECO:0007669"/>
    <property type="project" value="UniProtKB-KW"/>
</dbReference>
<dbReference type="SUPFAM" id="SSF103511">
    <property type="entry name" value="Chlorophyll a-b binding protein"/>
    <property type="match status" value="1"/>
</dbReference>
<evidence type="ECO:0000256" key="3">
    <source>
        <dbReference type="ARBA" id="ARBA00023133"/>
    </source>
</evidence>
<comment type="catalytic activity">
    <reaction evidence="6">
        <text>Fe-coproporphyrin III + 2 H(+) = coproporphyrin III + Fe(2+)</text>
        <dbReference type="Rhea" id="RHEA:49572"/>
        <dbReference type="ChEBI" id="CHEBI:15378"/>
        <dbReference type="ChEBI" id="CHEBI:29033"/>
        <dbReference type="ChEBI" id="CHEBI:68438"/>
        <dbReference type="ChEBI" id="CHEBI:131725"/>
        <dbReference type="EC" id="4.99.1.9"/>
    </reaction>
    <physiologicalReaction direction="right-to-left" evidence="6">
        <dbReference type="Rhea" id="RHEA:49574"/>
    </physiologicalReaction>
</comment>
<dbReference type="NCBIfam" id="TIGR00109">
    <property type="entry name" value="hemH"/>
    <property type="match status" value="1"/>
</dbReference>
<dbReference type="InterPro" id="IPR001015">
    <property type="entry name" value="Ferrochelatase"/>
</dbReference>
<dbReference type="Gene3D" id="3.40.50.1400">
    <property type="match status" value="2"/>
</dbReference>
<dbReference type="InterPro" id="IPR033659">
    <property type="entry name" value="Ferrochelatase_N"/>
</dbReference>
<evidence type="ECO:0000313" key="10">
    <source>
        <dbReference type="Proteomes" id="UP000632766"/>
    </source>
</evidence>
<evidence type="ECO:0000256" key="6">
    <source>
        <dbReference type="ARBA" id="ARBA00024536"/>
    </source>
</evidence>
<reference evidence="9 10" key="1">
    <citation type="journal article" date="2021" name="Int. J. Syst. Evol. Microbiol.">
        <title>Amazonocrinis nigriterrae gen. nov., sp. nov., Atlanticothrix silvestris gen. nov., sp. nov. and Dendronalium phyllosphericum gen. nov., sp. nov., nostocacean cyanobacteria from Brazilian environments.</title>
        <authorList>
            <person name="Alvarenga D.O."/>
            <person name="Andreote A.P.D."/>
            <person name="Branco L.H.Z."/>
            <person name="Delbaje E."/>
            <person name="Cruz R.B."/>
            <person name="Varani A.M."/>
            <person name="Fiore M.F."/>
        </authorList>
    </citation>
    <scope>NUCLEOTIDE SEQUENCE [LARGE SCALE GENOMIC DNA]</scope>
    <source>
        <strain evidence="9 10">CENA67</strain>
    </source>
</reference>
<dbReference type="InterPro" id="IPR033644">
    <property type="entry name" value="Ferrochelatase_C"/>
</dbReference>
<dbReference type="Pfam" id="PF00762">
    <property type="entry name" value="Ferrochelatase"/>
    <property type="match status" value="1"/>
</dbReference>
<dbReference type="PANTHER" id="PTHR11108:SF1">
    <property type="entry name" value="FERROCHELATASE, MITOCHONDRIAL"/>
    <property type="match status" value="1"/>
</dbReference>
<accession>A0A8J7I198</accession>
<dbReference type="CDD" id="cd03411">
    <property type="entry name" value="Ferrochelatase_N"/>
    <property type="match status" value="1"/>
</dbReference>
<dbReference type="UniPathway" id="UPA00252">
    <property type="reaction ID" value="UER00325"/>
</dbReference>
<evidence type="ECO:0000256" key="7">
    <source>
        <dbReference type="HAMAP-Rule" id="MF_00323"/>
    </source>
</evidence>
<feature type="binding site" evidence="7">
    <location>
        <position position="277"/>
    </location>
    <ligand>
        <name>Fe(2+)</name>
        <dbReference type="ChEBI" id="CHEBI:29033"/>
    </ligand>
</feature>
<keyword evidence="2 7" id="KW-0408">Iron</keyword>
<dbReference type="GO" id="GO:0006783">
    <property type="term" value="P:heme biosynthetic process"/>
    <property type="evidence" value="ECO:0007669"/>
    <property type="project" value="UniProtKB-UniRule"/>
</dbReference>
<dbReference type="InterPro" id="IPR019772">
    <property type="entry name" value="Ferrochelatase_AS"/>
</dbReference>
<keyword evidence="10" id="KW-1185">Reference proteome</keyword>
<keyword evidence="3 7" id="KW-0350">Heme biosynthesis</keyword>
<dbReference type="EMBL" id="JAECZC010000108">
    <property type="protein sequence ID" value="MBH8567033.1"/>
    <property type="molecule type" value="Genomic_DNA"/>
</dbReference>
<keyword evidence="7 8" id="KW-0963">Cytoplasm</keyword>
<proteinExistence type="inferred from homology"/>
<feature type="binding site" evidence="7">
    <location>
        <position position="196"/>
    </location>
    <ligand>
        <name>Fe(2+)</name>
        <dbReference type="ChEBI" id="CHEBI:29033"/>
    </ligand>
</feature>
<dbReference type="CDD" id="cd00419">
    <property type="entry name" value="Ferrochelatase_C"/>
    <property type="match status" value="1"/>
</dbReference>
<evidence type="ECO:0000256" key="4">
    <source>
        <dbReference type="ARBA" id="ARBA00023239"/>
    </source>
</evidence>
<dbReference type="PANTHER" id="PTHR11108">
    <property type="entry name" value="FERROCHELATASE"/>
    <property type="match status" value="1"/>
</dbReference>
<keyword evidence="4 7" id="KW-0456">Lyase</keyword>
<evidence type="ECO:0000256" key="2">
    <source>
        <dbReference type="ARBA" id="ARBA00023004"/>
    </source>
</evidence>
<comment type="catalytic activity">
    <reaction evidence="7 8">
        <text>heme b + 2 H(+) = protoporphyrin IX + Fe(2+)</text>
        <dbReference type="Rhea" id="RHEA:22584"/>
        <dbReference type="ChEBI" id="CHEBI:15378"/>
        <dbReference type="ChEBI" id="CHEBI:29033"/>
        <dbReference type="ChEBI" id="CHEBI:57306"/>
        <dbReference type="ChEBI" id="CHEBI:60344"/>
        <dbReference type="EC" id="4.98.1.1"/>
    </reaction>
</comment>
<protein>
    <recommendedName>
        <fullName evidence="7 8">Ferrochelatase</fullName>
        <ecNumber evidence="7 8">4.98.1.1</ecNumber>
    </recommendedName>
    <alternativeName>
        <fullName evidence="7">Heme synthase</fullName>
    </alternativeName>
    <alternativeName>
        <fullName evidence="7">Protoheme ferro-lyase</fullName>
    </alternativeName>
</protein>
<dbReference type="AlphaFoldDB" id="A0A8J7I198"/>
<dbReference type="FunFam" id="3.40.50.1400:FF:000006">
    <property type="entry name" value="Ferrochelatase"/>
    <property type="match status" value="1"/>
</dbReference>
<dbReference type="GO" id="GO:0004325">
    <property type="term" value="F:ferrochelatase activity"/>
    <property type="evidence" value="ECO:0007669"/>
    <property type="project" value="UniProtKB-UniRule"/>
</dbReference>
<evidence type="ECO:0000256" key="1">
    <source>
        <dbReference type="ARBA" id="ARBA00022723"/>
    </source>
</evidence>
<dbReference type="GO" id="GO:0005737">
    <property type="term" value="C:cytoplasm"/>
    <property type="evidence" value="ECO:0007669"/>
    <property type="project" value="UniProtKB-SubCell"/>
</dbReference>
<name>A0A8J7I198_9NOST</name>
<sequence>MGRVGVLLLNLGGPDKLDDVGPFLYNLFSDPEIIRLPFRWLQKPLAWFIASRRTKTSQENYKQIGGGSPLRRITEAQGEALKEQLDYLGQEANIYLGMRYWHPYTEEAIAQLTQDNIERLVILPLYPQFSISTSGSSFRLLERLWQEDPKLQRIEYTVIPSWYKQPSYLQSMAELIAQELDQFSNPNEVHVFFSAHGVPKSYVEEAGDPYQQEIEDCTALIMQTLNRPNSYTLAYQSRVGPVEWLQPYTEDALKQLGAQGVKDLVVVPISFVSEHIETLQEIDIEYREIAEESGIENFRRVPAPNTHPVFIKALADLVIDALKKPSLKLSQVTQMKKKVKMYPQENWEWGMTTSAEVWNGRIAMLGFIALIIELITGRGLLHMIGLLQ</sequence>
<gene>
    <name evidence="7" type="primary">hemH</name>
    <name evidence="9" type="ORF">I8748_33625</name>
</gene>
<comment type="similarity">
    <text evidence="7 8">Belongs to the ferrochelatase family.</text>
</comment>
<keyword evidence="5 7" id="KW-0627">Porphyrin biosynthesis</keyword>
<dbReference type="Proteomes" id="UP000632766">
    <property type="component" value="Unassembled WGS sequence"/>
</dbReference>
<comment type="caution">
    <text evidence="9">The sequence shown here is derived from an EMBL/GenBank/DDBJ whole genome shotgun (WGS) entry which is preliminary data.</text>
</comment>
<keyword evidence="1 7" id="KW-0479">Metal-binding</keyword>
<dbReference type="RefSeq" id="WP_198128754.1">
    <property type="nucleotide sequence ID" value="NZ_JAECZC010000108.1"/>
</dbReference>
<dbReference type="PROSITE" id="PS00534">
    <property type="entry name" value="FERROCHELATASE"/>
    <property type="match status" value="1"/>
</dbReference>
<comment type="subcellular location">
    <subcellularLocation>
        <location evidence="7 8">Cytoplasm</location>
    </subcellularLocation>
</comment>
<dbReference type="SUPFAM" id="SSF53800">
    <property type="entry name" value="Chelatase"/>
    <property type="match status" value="1"/>
</dbReference>
<dbReference type="HAMAP" id="MF_00323">
    <property type="entry name" value="Ferrochelatase"/>
    <property type="match status" value="1"/>
</dbReference>
<organism evidence="9 10">
    <name type="scientific">Amazonocrinis nigriterrae CENA67</name>
    <dbReference type="NCBI Taxonomy" id="2794033"/>
    <lineage>
        <taxon>Bacteria</taxon>
        <taxon>Bacillati</taxon>
        <taxon>Cyanobacteriota</taxon>
        <taxon>Cyanophyceae</taxon>
        <taxon>Nostocales</taxon>
        <taxon>Nostocaceae</taxon>
        <taxon>Amazonocrinis</taxon>
        <taxon>Amazonocrinis nigriterrae</taxon>
    </lineage>
</organism>
<comment type="function">
    <text evidence="7 8">Catalyzes the ferrous insertion into protoporphyrin IX.</text>
</comment>
<evidence type="ECO:0000256" key="5">
    <source>
        <dbReference type="ARBA" id="ARBA00023244"/>
    </source>
</evidence>
<comment type="pathway">
    <text evidence="7 8">Porphyrin-containing compound metabolism; protoheme biosynthesis; protoheme from protoporphyrin-IX: step 1/1.</text>
</comment>
<evidence type="ECO:0000256" key="8">
    <source>
        <dbReference type="RuleBase" id="RU000607"/>
    </source>
</evidence>
<evidence type="ECO:0000313" key="9">
    <source>
        <dbReference type="EMBL" id="MBH8567033.1"/>
    </source>
</evidence>